<sequence>MTALLILGFASLMGATLSGAFVGNLWLRLIRSHMSRLRIVLERPVSRMGSQPESAKRMLRREFLLVRNRLTPDDVRKTTDALAARALDLPELAHARTVAAYVSVGSEPGTLALLDALRARGVRVQLPVLLPDNDLDWGAYEGRPSLARVRHGGRMALLEPTGDRLGPDAVTTADVVLLPGLAVDTRGMRLGRGGGSYDRVLTRLERAGADPALVVLLYDSEVVDRVPEEPHDRPVHAVVTPSGVRRFR</sequence>
<dbReference type="GO" id="GO:0030272">
    <property type="term" value="F:5-formyltetrahydrofolate cyclo-ligase activity"/>
    <property type="evidence" value="ECO:0007669"/>
    <property type="project" value="UniProtKB-EC"/>
</dbReference>
<proteinExistence type="inferred from homology"/>
<evidence type="ECO:0000313" key="5">
    <source>
        <dbReference type="EMBL" id="EKX68860.1"/>
    </source>
</evidence>
<comment type="caution">
    <text evidence="5">The sequence shown here is derived from an EMBL/GenBank/DDBJ whole genome shotgun (WGS) entry which is preliminary data.</text>
</comment>
<dbReference type="GO" id="GO:0009396">
    <property type="term" value="P:folic acid-containing compound biosynthetic process"/>
    <property type="evidence" value="ECO:0007669"/>
    <property type="project" value="TreeGrafter"/>
</dbReference>
<dbReference type="InterPro" id="IPR024185">
    <property type="entry name" value="FTHF_cligase-like_sf"/>
</dbReference>
<evidence type="ECO:0000313" key="6">
    <source>
        <dbReference type="Proteomes" id="UP000010411"/>
    </source>
</evidence>
<keyword evidence="4" id="KW-0460">Magnesium</keyword>
<dbReference type="GO" id="GO:0005524">
    <property type="term" value="F:ATP binding"/>
    <property type="evidence" value="ECO:0007669"/>
    <property type="project" value="UniProtKB-KW"/>
</dbReference>
<dbReference type="AlphaFoldDB" id="L1L847"/>
<dbReference type="InterPro" id="IPR002698">
    <property type="entry name" value="FTHF_cligase"/>
</dbReference>
<keyword evidence="5" id="KW-0436">Ligase</keyword>
<keyword evidence="2 4" id="KW-0547">Nucleotide-binding</keyword>
<comment type="similarity">
    <text evidence="1 4">Belongs to the 5-formyltetrahydrofolate cyclo-ligase family.</text>
</comment>
<dbReference type="EMBL" id="AEJC01000056">
    <property type="protein sequence ID" value="EKX68860.1"/>
    <property type="molecule type" value="Genomic_DNA"/>
</dbReference>
<accession>L1L847</accession>
<dbReference type="Proteomes" id="UP000010411">
    <property type="component" value="Unassembled WGS sequence"/>
</dbReference>
<keyword evidence="3 4" id="KW-0067">ATP-binding</keyword>
<evidence type="ECO:0000256" key="4">
    <source>
        <dbReference type="RuleBase" id="RU361279"/>
    </source>
</evidence>
<dbReference type="Pfam" id="PF01812">
    <property type="entry name" value="5-FTHF_cyc-lig"/>
    <property type="match status" value="1"/>
</dbReference>
<dbReference type="EC" id="6.3.3.2" evidence="4"/>
<evidence type="ECO:0000256" key="2">
    <source>
        <dbReference type="ARBA" id="ARBA00022741"/>
    </source>
</evidence>
<keyword evidence="6" id="KW-1185">Reference proteome</keyword>
<comment type="catalytic activity">
    <reaction evidence="4">
        <text>(6S)-5-formyl-5,6,7,8-tetrahydrofolate + ATP = (6R)-5,10-methenyltetrahydrofolate + ADP + phosphate</text>
        <dbReference type="Rhea" id="RHEA:10488"/>
        <dbReference type="ChEBI" id="CHEBI:30616"/>
        <dbReference type="ChEBI" id="CHEBI:43474"/>
        <dbReference type="ChEBI" id="CHEBI:57455"/>
        <dbReference type="ChEBI" id="CHEBI:57457"/>
        <dbReference type="ChEBI" id="CHEBI:456216"/>
        <dbReference type="EC" id="6.3.3.2"/>
    </reaction>
</comment>
<comment type="cofactor">
    <cofactor evidence="4">
        <name>Mg(2+)</name>
        <dbReference type="ChEBI" id="CHEBI:18420"/>
    </cofactor>
</comment>
<gene>
    <name evidence="5" type="ORF">STRIP9103_03886</name>
</gene>
<dbReference type="GO" id="GO:0046872">
    <property type="term" value="F:metal ion binding"/>
    <property type="evidence" value="ECO:0007669"/>
    <property type="project" value="UniProtKB-KW"/>
</dbReference>
<organism evidence="5 6">
    <name type="scientific">Streptomyces ipomoeae 91-03</name>
    <dbReference type="NCBI Taxonomy" id="698759"/>
    <lineage>
        <taxon>Bacteria</taxon>
        <taxon>Bacillati</taxon>
        <taxon>Actinomycetota</taxon>
        <taxon>Actinomycetes</taxon>
        <taxon>Kitasatosporales</taxon>
        <taxon>Streptomycetaceae</taxon>
        <taxon>Streptomyces</taxon>
    </lineage>
</organism>
<dbReference type="PATRIC" id="fig|698759.3.peg.609"/>
<dbReference type="PANTHER" id="PTHR23407:SF1">
    <property type="entry name" value="5-FORMYLTETRAHYDROFOLATE CYCLO-LIGASE"/>
    <property type="match status" value="1"/>
</dbReference>
<protein>
    <recommendedName>
        <fullName evidence="4">5-formyltetrahydrofolate cyclo-ligase</fullName>
        <ecNumber evidence="4">6.3.3.2</ecNumber>
    </recommendedName>
</protein>
<dbReference type="GO" id="GO:0035999">
    <property type="term" value="P:tetrahydrofolate interconversion"/>
    <property type="evidence" value="ECO:0007669"/>
    <property type="project" value="TreeGrafter"/>
</dbReference>
<name>L1L847_9ACTN</name>
<dbReference type="PANTHER" id="PTHR23407">
    <property type="entry name" value="ATPASE INHIBITOR/5-FORMYLTETRAHYDROFOLATE CYCLO-LIGASE"/>
    <property type="match status" value="1"/>
</dbReference>
<dbReference type="SUPFAM" id="SSF100950">
    <property type="entry name" value="NagB/RpiA/CoA transferase-like"/>
    <property type="match status" value="1"/>
</dbReference>
<reference evidence="5 6" key="1">
    <citation type="submission" date="2012-11" db="EMBL/GenBank/DDBJ databases">
        <authorList>
            <person name="Huguet-Tapia J.C."/>
            <person name="Durkin A.S."/>
            <person name="Pettis G.S."/>
            <person name="Badger J.H."/>
        </authorList>
    </citation>
    <scope>NUCLEOTIDE SEQUENCE [LARGE SCALE GENOMIC DNA]</scope>
    <source>
        <strain evidence="5 6">91-03</strain>
    </source>
</reference>
<dbReference type="Gene3D" id="3.40.50.10420">
    <property type="entry name" value="NagB/RpiA/CoA transferase-like"/>
    <property type="match status" value="1"/>
</dbReference>
<dbReference type="NCBIfam" id="TIGR02727">
    <property type="entry name" value="MTHFS_bact"/>
    <property type="match status" value="1"/>
</dbReference>
<keyword evidence="4" id="KW-0479">Metal-binding</keyword>
<dbReference type="InterPro" id="IPR037171">
    <property type="entry name" value="NagB/RpiA_transferase-like"/>
</dbReference>
<evidence type="ECO:0000256" key="3">
    <source>
        <dbReference type="ARBA" id="ARBA00022840"/>
    </source>
</evidence>
<evidence type="ECO:0000256" key="1">
    <source>
        <dbReference type="ARBA" id="ARBA00010638"/>
    </source>
</evidence>